<accession>A0A8S5VU37</accession>
<dbReference type="EMBL" id="BK035393">
    <property type="protein sequence ID" value="DAG98022.1"/>
    <property type="molecule type" value="Genomic_DNA"/>
</dbReference>
<organism evidence="1">
    <name type="scientific">Ackermannviridae sp</name>
    <dbReference type="NCBI Taxonomy" id="2831612"/>
    <lineage>
        <taxon>Viruses</taxon>
        <taxon>Duplodnaviria</taxon>
        <taxon>Heunggongvirae</taxon>
        <taxon>Uroviricota</taxon>
        <taxon>Caudoviricetes</taxon>
        <taxon>Pantevenvirales</taxon>
        <taxon>Ackermannviridae</taxon>
    </lineage>
</organism>
<evidence type="ECO:0000313" key="1">
    <source>
        <dbReference type="EMBL" id="DAG98022.1"/>
    </source>
</evidence>
<sequence length="100" mass="11422">MKTAESIKVRQSLLKVYKKYGLSCKYESSSISSGIMKIHQETCHKLGSVVTNITFDDKSSICTITHNNGEKWSTKSFRFTSSEEFLSLYDKTIDELLNKK</sequence>
<reference evidence="1" key="1">
    <citation type="journal article" date="2021" name="Proc. Natl. Acad. Sci. U.S.A.">
        <title>A Catalog of Tens of Thousands of Viruses from Human Metagenomes Reveals Hidden Associations with Chronic Diseases.</title>
        <authorList>
            <person name="Tisza M.J."/>
            <person name="Buck C.B."/>
        </authorList>
    </citation>
    <scope>NUCLEOTIDE SEQUENCE</scope>
    <source>
        <strain evidence="1">CtASH1</strain>
    </source>
</reference>
<proteinExistence type="predicted"/>
<name>A0A8S5VU37_9CAUD</name>
<protein>
    <submittedName>
        <fullName evidence="1">Uncharacterized protein</fullName>
    </submittedName>
</protein>